<evidence type="ECO:0000256" key="1">
    <source>
        <dbReference type="ARBA" id="ARBA00022737"/>
    </source>
</evidence>
<accession>A0A0V8RWH6</accession>
<gene>
    <name evidence="4" type="ORF">CF15_06575</name>
</gene>
<dbReference type="OrthoDB" id="17822at2157"/>
<dbReference type="SMART" id="SM00116">
    <property type="entry name" value="CBS"/>
    <property type="match status" value="4"/>
</dbReference>
<comment type="caution">
    <text evidence="4">The sequence shown here is derived from an EMBL/GenBank/DDBJ whole genome shotgun (WGS) entry which is preliminary data.</text>
</comment>
<dbReference type="PROSITE" id="PS51371">
    <property type="entry name" value="CBS"/>
    <property type="match status" value="4"/>
</dbReference>
<evidence type="ECO:0000256" key="2">
    <source>
        <dbReference type="PROSITE-ProRule" id="PRU00703"/>
    </source>
</evidence>
<dbReference type="Pfam" id="PF00571">
    <property type="entry name" value="CBS"/>
    <property type="match status" value="4"/>
</dbReference>
<dbReference type="SUPFAM" id="SSF54631">
    <property type="entry name" value="CBS-domain pair"/>
    <property type="match status" value="3"/>
</dbReference>
<reference evidence="4 5" key="1">
    <citation type="submission" date="2015-11" db="EMBL/GenBank/DDBJ databases">
        <title>Genome sequence of Pyrodictium occultum PL-19, a marine hyperthermophilic archaeon isolated from Volcano, Italy.</title>
        <authorList>
            <person name="Utturkar S."/>
            <person name="Huber H."/>
            <person name="Leptihn S."/>
            <person name="Brown S."/>
            <person name="Stetter K.O."/>
            <person name="Podar M."/>
        </authorList>
    </citation>
    <scope>NUCLEOTIDE SEQUENCE [LARGE SCALE GENOMIC DNA]</scope>
    <source>
        <strain evidence="4 5">PL-19</strain>
    </source>
</reference>
<sequence length="297" mass="32919">MPRRLVLLGQYPPTVVLEPGQSLLEALLALDQRGVRHGVVVDNEGRLQGILSIRRILSLIDRRLGQGESVYKGLEESRVEELMWRNPPRVILGEYGIEDVIYIMSRLNVGAVTVVDRDERVLGIVSEKHITGIMAMTSINVAVHEIMTSPAESLGRDARLREALSIMASHRYRHVPLVDEEGRVEEMVTARDIIGYVALEPTLEKLREGRDSEVFNIPASSIATGAPATVEPDVDVSRALRAMKKMGISGLAVVDQEGRLQGIVTERDAVIKLPKVVGTEIFYDQARSRLYVARIVS</sequence>
<feature type="domain" description="CBS" evidence="3">
    <location>
        <begin position="10"/>
        <end position="69"/>
    </location>
</feature>
<dbReference type="Gene3D" id="3.10.580.10">
    <property type="entry name" value="CBS-domain"/>
    <property type="match status" value="2"/>
</dbReference>
<dbReference type="PANTHER" id="PTHR48108">
    <property type="entry name" value="CBS DOMAIN-CONTAINING PROTEIN CBSX2, CHLOROPLASTIC"/>
    <property type="match status" value="1"/>
</dbReference>
<dbReference type="InterPro" id="IPR051462">
    <property type="entry name" value="CBS_domain-containing"/>
</dbReference>
<feature type="domain" description="CBS" evidence="3">
    <location>
        <begin position="147"/>
        <end position="206"/>
    </location>
</feature>
<name>A0A0V8RWH6_PYROC</name>
<keyword evidence="1" id="KW-0677">Repeat</keyword>
<dbReference type="InterPro" id="IPR046342">
    <property type="entry name" value="CBS_dom_sf"/>
</dbReference>
<dbReference type="InterPro" id="IPR000644">
    <property type="entry name" value="CBS_dom"/>
</dbReference>
<keyword evidence="2" id="KW-0129">CBS domain</keyword>
<dbReference type="AlphaFoldDB" id="A0A0V8RWH6"/>
<dbReference type="EMBL" id="LNTB01000001">
    <property type="protein sequence ID" value="KSW12389.1"/>
    <property type="molecule type" value="Genomic_DNA"/>
</dbReference>
<evidence type="ECO:0000313" key="5">
    <source>
        <dbReference type="Proteomes" id="UP000053352"/>
    </source>
</evidence>
<keyword evidence="5" id="KW-1185">Reference proteome</keyword>
<feature type="domain" description="CBS" evidence="3">
    <location>
        <begin position="83"/>
        <end position="143"/>
    </location>
</feature>
<dbReference type="STRING" id="2309.CF15_06575"/>
<evidence type="ECO:0000259" key="3">
    <source>
        <dbReference type="PROSITE" id="PS51371"/>
    </source>
</evidence>
<evidence type="ECO:0000313" key="4">
    <source>
        <dbReference type="EMBL" id="KSW12389.1"/>
    </source>
</evidence>
<dbReference type="Proteomes" id="UP000053352">
    <property type="component" value="Unassembled WGS sequence"/>
</dbReference>
<dbReference type="RefSeq" id="WP_058371073.1">
    <property type="nucleotide sequence ID" value="NZ_LNTB01000001.1"/>
</dbReference>
<feature type="domain" description="CBS" evidence="3">
    <location>
        <begin position="222"/>
        <end position="281"/>
    </location>
</feature>
<protein>
    <recommendedName>
        <fullName evidence="3">CBS domain-containing protein</fullName>
    </recommendedName>
</protein>
<dbReference type="PANTHER" id="PTHR48108:SF26">
    <property type="entry name" value="CBS DOMAIN-CONTAINING PROTEIN DDB_G0289609"/>
    <property type="match status" value="1"/>
</dbReference>
<organism evidence="4 5">
    <name type="scientific">Pyrodictium occultum</name>
    <dbReference type="NCBI Taxonomy" id="2309"/>
    <lineage>
        <taxon>Archaea</taxon>
        <taxon>Thermoproteota</taxon>
        <taxon>Thermoprotei</taxon>
        <taxon>Desulfurococcales</taxon>
        <taxon>Pyrodictiaceae</taxon>
        <taxon>Pyrodictium</taxon>
    </lineage>
</organism>
<proteinExistence type="predicted"/>